<feature type="transmembrane region" description="Helical" evidence="1">
    <location>
        <begin position="38"/>
        <end position="61"/>
    </location>
</feature>
<dbReference type="EMBL" id="JABVCQ010000002">
    <property type="protein sequence ID" value="MBB1124852.1"/>
    <property type="molecule type" value="Genomic_DNA"/>
</dbReference>
<feature type="transmembrane region" description="Helical" evidence="1">
    <location>
        <begin position="230"/>
        <end position="252"/>
    </location>
</feature>
<gene>
    <name evidence="2" type="ORF">HUK38_01225</name>
</gene>
<keyword evidence="1" id="KW-0812">Transmembrane</keyword>
<dbReference type="Proteomes" id="UP000548632">
    <property type="component" value="Unassembled WGS sequence"/>
</dbReference>
<feature type="transmembrane region" description="Helical" evidence="1">
    <location>
        <begin position="125"/>
        <end position="146"/>
    </location>
</feature>
<protein>
    <submittedName>
        <fullName evidence="2">Uncharacterized protein</fullName>
    </submittedName>
</protein>
<feature type="transmembrane region" description="Helical" evidence="1">
    <location>
        <begin position="191"/>
        <end position="210"/>
    </location>
</feature>
<feature type="transmembrane region" description="Helical" evidence="1">
    <location>
        <begin position="152"/>
        <end position="170"/>
    </location>
</feature>
<evidence type="ECO:0000256" key="1">
    <source>
        <dbReference type="SAM" id="Phobius"/>
    </source>
</evidence>
<reference evidence="2 3" key="1">
    <citation type="journal article" date="2020" name="Arch. Microbiol.">
        <title>The genome sequence of the giant phototrophic gammaproteobacterium Thiospirillum jenense gives insight into its physiological properties and phylogenetic relationships.</title>
        <authorList>
            <person name="Imhoff J.F."/>
            <person name="Meyer T.E."/>
            <person name="Kyndt J.A."/>
        </authorList>
    </citation>
    <scope>NUCLEOTIDE SEQUENCE [LARGE SCALE GENOMIC DNA]</scope>
    <source>
        <strain evidence="2 3">DSM 216</strain>
    </source>
</reference>
<feature type="transmembrane region" description="Helical" evidence="1">
    <location>
        <begin position="68"/>
        <end position="87"/>
    </location>
</feature>
<keyword evidence="1" id="KW-0472">Membrane</keyword>
<evidence type="ECO:0000313" key="2">
    <source>
        <dbReference type="EMBL" id="MBB1124852.1"/>
    </source>
</evidence>
<dbReference type="AlphaFoldDB" id="A0A839HEJ7"/>
<keyword evidence="1" id="KW-1133">Transmembrane helix</keyword>
<evidence type="ECO:0000313" key="3">
    <source>
        <dbReference type="Proteomes" id="UP000548632"/>
    </source>
</evidence>
<keyword evidence="3" id="KW-1185">Reference proteome</keyword>
<organism evidence="2 3">
    <name type="scientific">Thiospirillum jenense</name>
    <dbReference type="NCBI Taxonomy" id="1653858"/>
    <lineage>
        <taxon>Bacteria</taxon>
        <taxon>Pseudomonadati</taxon>
        <taxon>Pseudomonadota</taxon>
        <taxon>Gammaproteobacteria</taxon>
        <taxon>Chromatiales</taxon>
        <taxon>Chromatiaceae</taxon>
        <taxon>Thiospirillum</taxon>
    </lineage>
</organism>
<feature type="transmembrane region" description="Helical" evidence="1">
    <location>
        <begin position="93"/>
        <end position="113"/>
    </location>
</feature>
<accession>A0A839HEJ7</accession>
<name>A0A839HEJ7_9GAMM</name>
<proteinExistence type="predicted"/>
<dbReference type="RefSeq" id="WP_182581957.1">
    <property type="nucleotide sequence ID" value="NZ_JABVCQ010000002.1"/>
</dbReference>
<feature type="transmembrane region" description="Helical" evidence="1">
    <location>
        <begin position="13"/>
        <end position="32"/>
    </location>
</feature>
<comment type="caution">
    <text evidence="2">The sequence shown here is derived from an EMBL/GenBank/DDBJ whole genome shotgun (WGS) entry which is preliminary data.</text>
</comment>
<sequence>MSAVLTSLRYRQVVLRALLWSVVGITYAPLFVGLDRLFAVIGFGAWATVPAAALTTAAVTVLTSAQQVAVAASLVGVTVASFGLLIMGSTLPLGSLATAAAVAGIIAGLVVRFPQCCTWHVAGKAFAAAVTGILCGTVLVFAKPLVEGLQSPAGAVAFLISINGMFYVAVVRQWIEQLGCASQGSCQLRQALVIGLIAMLTAASVWVVGASVTGRTGDAITDALLTLPHVLPLALASGAITGVITGALLEIFEFRWVHDA</sequence>